<dbReference type="AlphaFoldDB" id="A0A1X0QAF8"/>
<name>A0A1X0QAF8_9MICR</name>
<keyword evidence="3" id="KW-1185">Reference proteome</keyword>
<dbReference type="EMBL" id="LVKB01000062">
    <property type="protein sequence ID" value="ORD96770.1"/>
    <property type="molecule type" value="Genomic_DNA"/>
</dbReference>
<evidence type="ECO:0000313" key="2">
    <source>
        <dbReference type="EMBL" id="ORD96770.1"/>
    </source>
</evidence>
<gene>
    <name evidence="2" type="ORF">HERIO_1312</name>
</gene>
<protein>
    <submittedName>
        <fullName evidence="2">Uncharacterized protein</fullName>
    </submittedName>
</protein>
<evidence type="ECO:0000313" key="3">
    <source>
        <dbReference type="Proteomes" id="UP000192356"/>
    </source>
</evidence>
<reference evidence="2 3" key="1">
    <citation type="journal article" date="2017" name="Environ. Microbiol.">
        <title>Decay of the glycolytic pathway and adaptation to intranuclear parasitism within Enterocytozoonidae microsporidia.</title>
        <authorList>
            <person name="Wiredu Boakye D."/>
            <person name="Jaroenlak P."/>
            <person name="Prachumwat A."/>
            <person name="Williams T.A."/>
            <person name="Bateman K.S."/>
            <person name="Itsathitphaisarn O."/>
            <person name="Sritunyalucksana K."/>
            <person name="Paszkiewicz K.H."/>
            <person name="Moore K.A."/>
            <person name="Stentiford G.D."/>
            <person name="Williams B.A."/>
        </authorList>
    </citation>
    <scope>NUCLEOTIDE SEQUENCE [LARGE SCALE GENOMIC DNA]</scope>
    <source>
        <strain evidence="2 3">GB1</strain>
    </source>
</reference>
<organism evidence="2 3">
    <name type="scientific">Hepatospora eriocheir</name>
    <dbReference type="NCBI Taxonomy" id="1081669"/>
    <lineage>
        <taxon>Eukaryota</taxon>
        <taxon>Fungi</taxon>
        <taxon>Fungi incertae sedis</taxon>
        <taxon>Microsporidia</taxon>
        <taxon>Hepatosporidae</taxon>
        <taxon>Hepatospora</taxon>
    </lineage>
</organism>
<dbReference type="Proteomes" id="UP000192356">
    <property type="component" value="Unassembled WGS sequence"/>
</dbReference>
<proteinExistence type="predicted"/>
<dbReference type="VEuPathDB" id="MicrosporidiaDB:A0H76_2292"/>
<accession>A0A1X0QAF8</accession>
<dbReference type="VEuPathDB" id="MicrosporidiaDB:HERIO_1312"/>
<feature type="region of interest" description="Disordered" evidence="1">
    <location>
        <begin position="131"/>
        <end position="202"/>
    </location>
</feature>
<feature type="compositionally biased region" description="Polar residues" evidence="1">
    <location>
        <begin position="220"/>
        <end position="242"/>
    </location>
</feature>
<sequence length="421" mass="48859">MSKYQNYKSGSSSSNDTFVTAEEGIYETVEQDTFVTAEEGIYETAREYPDNNQTSFGTAKTGYGNKLYPNLQSSEYKDLHDGNLNTSNQINKSSYYEKPKIEQNLLYPNVPKEKPVEIGFEPFQNYKEYNISPNSPVNERDPNYRPPSYNPAFVSPVSPSTSNRPSERIEPSAPPIEDLYGFSNHQEVNSNPNKPSERIEPSDPFIKDVFKSFDNMFSDLTTSNNTPKPITKPFSPTTSNFSKRNDPLKKYNTNFTKTTFTKDSHNKSTNKNKNAKFDVTASIKPLNTNTNNYSNNDELFRDGIFDRLERKGFKMTNYYQDRFFLFERVEEYKFLCVGFFHGFLDFRNENITFQIIIDRKPQNLSFNVRDCFERADNSYNVMNFKIQTIYGEKVVEVRFITHLYPVPIHETIDYNCHGCFS</sequence>
<feature type="region of interest" description="Disordered" evidence="1">
    <location>
        <begin position="220"/>
        <end position="248"/>
    </location>
</feature>
<feature type="compositionally biased region" description="Polar residues" evidence="1">
    <location>
        <begin position="183"/>
        <end position="194"/>
    </location>
</feature>
<evidence type="ECO:0000256" key="1">
    <source>
        <dbReference type="SAM" id="MobiDB-lite"/>
    </source>
</evidence>
<comment type="caution">
    <text evidence="2">The sequence shown here is derived from an EMBL/GenBank/DDBJ whole genome shotgun (WGS) entry which is preliminary data.</text>
</comment>